<keyword evidence="2" id="KW-1185">Reference proteome</keyword>
<evidence type="ECO:0000313" key="1">
    <source>
        <dbReference type="EMBL" id="RWX51819.1"/>
    </source>
</evidence>
<dbReference type="AlphaFoldDB" id="A0A444JFF7"/>
<dbReference type="EMBL" id="MTKS01000077">
    <property type="protein sequence ID" value="RWX51819.1"/>
    <property type="molecule type" value="Genomic_DNA"/>
</dbReference>
<comment type="caution">
    <text evidence="1">The sequence shown here is derived from an EMBL/GenBank/DDBJ whole genome shotgun (WGS) entry which is preliminary data.</text>
</comment>
<organism evidence="1 2">
    <name type="scientific">Candidatus Electrothrix marina</name>
    <dbReference type="NCBI Taxonomy" id="1859130"/>
    <lineage>
        <taxon>Bacteria</taxon>
        <taxon>Pseudomonadati</taxon>
        <taxon>Thermodesulfobacteriota</taxon>
        <taxon>Desulfobulbia</taxon>
        <taxon>Desulfobulbales</taxon>
        <taxon>Desulfobulbaceae</taxon>
        <taxon>Candidatus Electrothrix</taxon>
    </lineage>
</organism>
<protein>
    <submittedName>
        <fullName evidence="1">Uncharacterized protein</fullName>
    </submittedName>
</protein>
<evidence type="ECO:0000313" key="2">
    <source>
        <dbReference type="Proteomes" id="UP000288892"/>
    </source>
</evidence>
<reference evidence="1 2" key="1">
    <citation type="submission" date="2017-01" db="EMBL/GenBank/DDBJ databases">
        <title>The cable genome- insights into the physiology and evolution of filamentous bacteria capable of sulfide oxidation via long distance electron transfer.</title>
        <authorList>
            <person name="Schreiber L."/>
            <person name="Bjerg J.T."/>
            <person name="Boggild A."/>
            <person name="Van De Vossenberg J."/>
            <person name="Meysman F."/>
            <person name="Nielsen L.P."/>
            <person name="Schramm A."/>
            <person name="Kjeldsen K.U."/>
        </authorList>
    </citation>
    <scope>NUCLEOTIDE SEQUENCE [LARGE SCALE GENOMIC DNA]</scope>
    <source>
        <strain evidence="1">A5</strain>
    </source>
</reference>
<proteinExistence type="predicted"/>
<sequence length="355" mass="40457">MSEQISNRYRPLFEIRLLHHYWLDEGTTVFDLLKSKEDSEDKNKEKRNERLRSYDFRRFFVIEPTAGTAKALSGLGCVYKTTSLGCVVAVPESVIIPIETMFEFVVTVRDPDLFNYTALTLRPQKIYEMYYQPEKKTYRYKVNVPVLSNLTGAVRDIGPEDNTVKTLFLSKEFPMPAPEDDQVESLFIQDNALKQRTGEQQNAASVALYNSTPADELPIFVHQDDIPVIVPPEGLAGVPARGLLLSDDIPDDIFAFIRLTATREEDEDFSLVDENGQAKENYPVFHTRFKNRSTFWQYHNKKTGEVISDEAETEPFPLTYFGNAGTGQKPSKELLIKAEKSNSGKIIKLTSEIFI</sequence>
<accession>A0A444JFF7</accession>
<gene>
    <name evidence="1" type="ORF">VU01_10776</name>
</gene>
<name>A0A444JFF7_9BACT</name>
<dbReference type="Proteomes" id="UP000288892">
    <property type="component" value="Unassembled WGS sequence"/>
</dbReference>